<dbReference type="AlphaFoldDB" id="A0A6J5DHD2"/>
<proteinExistence type="predicted"/>
<name>A0A6J5DHD2_9BURK</name>
<dbReference type="Proteomes" id="UP000494363">
    <property type="component" value="Unassembled WGS sequence"/>
</dbReference>
<evidence type="ECO:0000313" key="2">
    <source>
        <dbReference type="Proteomes" id="UP000494363"/>
    </source>
</evidence>
<reference evidence="1 2" key="1">
    <citation type="submission" date="2020-04" db="EMBL/GenBank/DDBJ databases">
        <authorList>
            <person name="De Canck E."/>
        </authorList>
    </citation>
    <scope>NUCLEOTIDE SEQUENCE [LARGE SCALE GENOMIC DNA]</scope>
    <source>
        <strain evidence="1 2">LMG 29542</strain>
    </source>
</reference>
<protein>
    <submittedName>
        <fullName evidence="1">Uncharacterized protein</fullName>
    </submittedName>
</protein>
<dbReference type="EMBL" id="CADIKH010000007">
    <property type="protein sequence ID" value="CAB3752867.1"/>
    <property type="molecule type" value="Genomic_DNA"/>
</dbReference>
<evidence type="ECO:0000313" key="1">
    <source>
        <dbReference type="EMBL" id="CAB3752867.1"/>
    </source>
</evidence>
<organism evidence="1 2">
    <name type="scientific">Paraburkholderia humisilvae</name>
    <dbReference type="NCBI Taxonomy" id="627669"/>
    <lineage>
        <taxon>Bacteria</taxon>
        <taxon>Pseudomonadati</taxon>
        <taxon>Pseudomonadota</taxon>
        <taxon>Betaproteobacteria</taxon>
        <taxon>Burkholderiales</taxon>
        <taxon>Burkholderiaceae</taxon>
        <taxon>Paraburkholderia</taxon>
    </lineage>
</organism>
<accession>A0A6J5DHD2</accession>
<sequence length="33" mass="3439">MACGAMRRAGLAGDVKPQAVIAGFRSTSRFVIT</sequence>
<keyword evidence="2" id="KW-1185">Reference proteome</keyword>
<gene>
    <name evidence="1" type="ORF">LMG29542_01907</name>
</gene>